<keyword evidence="13" id="KW-0539">Nucleus</keyword>
<dbReference type="EMBL" id="LFYR01001173">
    <property type="protein sequence ID" value="KMZ64191.1"/>
    <property type="molecule type" value="Genomic_DNA"/>
</dbReference>
<comment type="similarity">
    <text evidence="15">Belongs to the BABAM2 family.</text>
</comment>
<keyword evidence="7" id="KW-0677">Repeat</keyword>
<evidence type="ECO:0000256" key="14">
    <source>
        <dbReference type="ARBA" id="ARBA00023306"/>
    </source>
</evidence>
<comment type="subcellular location">
    <subcellularLocation>
        <location evidence="2">Cytoplasm</location>
    </subcellularLocation>
    <subcellularLocation>
        <location evidence="1">Nucleus</location>
    </subcellularLocation>
</comment>
<dbReference type="GO" id="GO:0006302">
    <property type="term" value="P:double-strand break repair"/>
    <property type="evidence" value="ECO:0000318"/>
    <property type="project" value="GO_Central"/>
</dbReference>
<keyword evidence="11" id="KW-0156">Chromatin regulator</keyword>
<sequence>MSVKAPPPLIYSQIKYLSTKSPLPFKIEQLRSGDKIGKHSDRFTLQIPFCLDYIKWDVIYNAQYPLVAPDFIFSPEDEDFHPLLFGDKGRTRFEMGSLCNWNIKDPSRLLLVVNELRKKYLDYQKKRVAELDDDRLKFEISTLLSREGLEVLLLFASDRPQEVKFAIPLLENIPLNKIVQCCPWKQEQKIYLQAIFPITQKYSAPSAPRLNLVCTSELKIVFSIDDVKLPIWINGMCMAEYLPNLENSLEAQILAAGASIGARRRFIEALAPVFGRPVEADSVYCRRATVLVAGTFSFLVHFALTPQFPKQQPILTMQSSCHFTSQGTPISSPSLRTYPWSPRWEPSIMVERIFEYIGEELLTFKKYCNENSSQR</sequence>
<evidence type="ECO:0000256" key="2">
    <source>
        <dbReference type="ARBA" id="ARBA00004496"/>
    </source>
</evidence>
<evidence type="ECO:0000256" key="15">
    <source>
        <dbReference type="ARBA" id="ARBA00025766"/>
    </source>
</evidence>
<keyword evidence="9" id="KW-0498">Mitosis</keyword>
<evidence type="ECO:0000256" key="4">
    <source>
        <dbReference type="ARBA" id="ARBA00022490"/>
    </source>
</evidence>
<evidence type="ECO:0000256" key="10">
    <source>
        <dbReference type="ARBA" id="ARBA00022786"/>
    </source>
</evidence>
<evidence type="ECO:0000256" key="6">
    <source>
        <dbReference type="ARBA" id="ARBA00022703"/>
    </source>
</evidence>
<gene>
    <name evidence="18" type="ORF">ZOSMA_37G00710</name>
</gene>
<dbReference type="GO" id="GO:0070531">
    <property type="term" value="C:BRCA1-A complex"/>
    <property type="evidence" value="ECO:0000318"/>
    <property type="project" value="GO_Central"/>
</dbReference>
<evidence type="ECO:0000313" key="19">
    <source>
        <dbReference type="Proteomes" id="UP000036987"/>
    </source>
</evidence>
<evidence type="ECO:0000256" key="17">
    <source>
        <dbReference type="ARBA" id="ARBA00032630"/>
    </source>
</evidence>
<evidence type="ECO:0000256" key="11">
    <source>
        <dbReference type="ARBA" id="ARBA00022853"/>
    </source>
</evidence>
<dbReference type="GO" id="GO:0070552">
    <property type="term" value="C:BRISC complex"/>
    <property type="evidence" value="ECO:0007669"/>
    <property type="project" value="InterPro"/>
</dbReference>
<evidence type="ECO:0000256" key="9">
    <source>
        <dbReference type="ARBA" id="ARBA00022776"/>
    </source>
</evidence>
<name>A0A0K9P587_ZOSMR</name>
<evidence type="ECO:0000256" key="12">
    <source>
        <dbReference type="ARBA" id="ARBA00023204"/>
    </source>
</evidence>
<comment type="caution">
    <text evidence="18">The sequence shown here is derived from an EMBL/GenBank/DDBJ whole genome shotgun (WGS) entry which is preliminary data.</text>
</comment>
<dbReference type="PANTHER" id="PTHR15189">
    <property type="entry name" value="BRISC AND BRCA1-A COMPLEX MEMBER 2"/>
    <property type="match status" value="1"/>
</dbReference>
<dbReference type="GO" id="GO:0006325">
    <property type="term" value="P:chromatin organization"/>
    <property type="evidence" value="ECO:0007669"/>
    <property type="project" value="UniProtKB-KW"/>
</dbReference>
<dbReference type="PANTHER" id="PTHR15189:SF7">
    <property type="entry name" value="BRISC AND BRCA1-A COMPLEX MEMBER 2"/>
    <property type="match status" value="1"/>
</dbReference>
<dbReference type="CDD" id="cd23666">
    <property type="entry name" value="BRE-like_plant"/>
    <property type="match status" value="1"/>
</dbReference>
<accession>A0A0K9P587</accession>
<keyword evidence="4" id="KW-0963">Cytoplasm</keyword>
<reference evidence="19" key="1">
    <citation type="journal article" date="2016" name="Nature">
        <title>The genome of the seagrass Zostera marina reveals angiosperm adaptation to the sea.</title>
        <authorList>
            <person name="Olsen J.L."/>
            <person name="Rouze P."/>
            <person name="Verhelst B."/>
            <person name="Lin Y.-C."/>
            <person name="Bayer T."/>
            <person name="Collen J."/>
            <person name="Dattolo E."/>
            <person name="De Paoli E."/>
            <person name="Dittami S."/>
            <person name="Maumus F."/>
            <person name="Michel G."/>
            <person name="Kersting A."/>
            <person name="Lauritano C."/>
            <person name="Lohaus R."/>
            <person name="Toepel M."/>
            <person name="Tonon T."/>
            <person name="Vanneste K."/>
            <person name="Amirebrahimi M."/>
            <person name="Brakel J."/>
            <person name="Bostroem C."/>
            <person name="Chovatia M."/>
            <person name="Grimwood J."/>
            <person name="Jenkins J.W."/>
            <person name="Jueterbock A."/>
            <person name="Mraz A."/>
            <person name="Stam W.T."/>
            <person name="Tice H."/>
            <person name="Bornberg-Bauer E."/>
            <person name="Green P.J."/>
            <person name="Pearson G.A."/>
            <person name="Procaccini G."/>
            <person name="Duarte C.M."/>
            <person name="Schmutz J."/>
            <person name="Reusch T.B.H."/>
            <person name="Van de Peer Y."/>
        </authorList>
    </citation>
    <scope>NUCLEOTIDE SEQUENCE [LARGE SCALE GENOMIC DNA]</scope>
    <source>
        <strain evidence="19">cv. Finnish</strain>
    </source>
</reference>
<evidence type="ECO:0000256" key="13">
    <source>
        <dbReference type="ARBA" id="ARBA00023242"/>
    </source>
</evidence>
<evidence type="ECO:0000256" key="8">
    <source>
        <dbReference type="ARBA" id="ARBA00022763"/>
    </source>
</evidence>
<dbReference type="InterPro" id="IPR010358">
    <property type="entry name" value="BRE"/>
</dbReference>
<dbReference type="Proteomes" id="UP000036987">
    <property type="component" value="Unassembled WGS sequence"/>
</dbReference>
<dbReference type="OrthoDB" id="538811at2759"/>
<organism evidence="18 19">
    <name type="scientific">Zostera marina</name>
    <name type="common">Eelgrass</name>
    <dbReference type="NCBI Taxonomy" id="29655"/>
    <lineage>
        <taxon>Eukaryota</taxon>
        <taxon>Viridiplantae</taxon>
        <taxon>Streptophyta</taxon>
        <taxon>Embryophyta</taxon>
        <taxon>Tracheophyta</taxon>
        <taxon>Spermatophyta</taxon>
        <taxon>Magnoliopsida</taxon>
        <taxon>Liliopsida</taxon>
        <taxon>Zosteraceae</taxon>
        <taxon>Zostera</taxon>
    </lineage>
</organism>
<evidence type="ECO:0000256" key="3">
    <source>
        <dbReference type="ARBA" id="ARBA00019438"/>
    </source>
</evidence>
<protein>
    <recommendedName>
        <fullName evidence="3">BRISC and BRCA1-A complex member 2</fullName>
    </recommendedName>
    <alternativeName>
        <fullName evidence="16">BRCA1-A complex subunit BRE</fullName>
    </alternativeName>
    <alternativeName>
        <fullName evidence="17">BRCA1/BRCA2-containing complex subunit 45</fullName>
    </alternativeName>
</protein>
<evidence type="ECO:0000256" key="5">
    <source>
        <dbReference type="ARBA" id="ARBA00022618"/>
    </source>
</evidence>
<evidence type="ECO:0000313" key="18">
    <source>
        <dbReference type="EMBL" id="KMZ64191.1"/>
    </source>
</evidence>
<dbReference type="GO" id="GO:0051301">
    <property type="term" value="P:cell division"/>
    <property type="evidence" value="ECO:0007669"/>
    <property type="project" value="UniProtKB-KW"/>
</dbReference>
<evidence type="ECO:0000256" key="1">
    <source>
        <dbReference type="ARBA" id="ARBA00004123"/>
    </source>
</evidence>
<keyword evidence="8" id="KW-0227">DNA damage</keyword>
<dbReference type="OMA" id="AGSTWRH"/>
<dbReference type="AlphaFoldDB" id="A0A0K9P587"/>
<keyword evidence="14" id="KW-0131">Cell cycle</keyword>
<dbReference type="Pfam" id="PF06113">
    <property type="entry name" value="BRE"/>
    <property type="match status" value="1"/>
</dbReference>
<evidence type="ECO:0000256" key="7">
    <source>
        <dbReference type="ARBA" id="ARBA00022737"/>
    </source>
</evidence>
<keyword evidence="6" id="KW-0053">Apoptosis</keyword>
<evidence type="ECO:0000256" key="16">
    <source>
        <dbReference type="ARBA" id="ARBA00032491"/>
    </source>
</evidence>
<proteinExistence type="inferred from homology"/>
<keyword evidence="12" id="KW-0234">DNA repair</keyword>
<keyword evidence="10" id="KW-0833">Ubl conjugation pathway</keyword>
<dbReference type="GO" id="GO:0005737">
    <property type="term" value="C:cytoplasm"/>
    <property type="evidence" value="ECO:0007669"/>
    <property type="project" value="UniProtKB-SubCell"/>
</dbReference>
<keyword evidence="19" id="KW-1185">Reference proteome</keyword>
<keyword evidence="5" id="KW-0132">Cell division</keyword>
<dbReference type="STRING" id="29655.A0A0K9P587"/>